<name>A0A8C5AXF9_GADMO</name>
<dbReference type="InterPro" id="IPR039015">
    <property type="entry name" value="ENDOD1"/>
</dbReference>
<dbReference type="Pfam" id="PF01223">
    <property type="entry name" value="Endonuclease_NS"/>
    <property type="match status" value="1"/>
</dbReference>
<dbReference type="Proteomes" id="UP000694546">
    <property type="component" value="Chromosome 17"/>
</dbReference>
<dbReference type="Ensembl" id="ENSGMOT00000058741.1">
    <property type="protein sequence ID" value="ENSGMOP00000038009.1"/>
    <property type="gene ID" value="ENSGMOG00000032312.1"/>
</dbReference>
<proteinExistence type="predicted"/>
<dbReference type="GO" id="GO:0003676">
    <property type="term" value="F:nucleic acid binding"/>
    <property type="evidence" value="ECO:0007669"/>
    <property type="project" value="InterPro"/>
</dbReference>
<dbReference type="PANTHER" id="PTHR21472">
    <property type="entry name" value="ENDONUCLEASE DOMAIN-CONTAINING 1 PROTEIN ENDOD1"/>
    <property type="match status" value="1"/>
</dbReference>
<feature type="domain" description="DNA/RNA non-specific endonuclease/pyrophosphatase/phosphodiesterase" evidence="3">
    <location>
        <begin position="66"/>
        <end position="254"/>
    </location>
</feature>
<dbReference type="SMART" id="SM00892">
    <property type="entry name" value="Endonuclease_NS"/>
    <property type="match status" value="1"/>
</dbReference>
<dbReference type="SMART" id="SM00477">
    <property type="entry name" value="NUC"/>
    <property type="match status" value="1"/>
</dbReference>
<dbReference type="AlphaFoldDB" id="A0A8C5AXF9"/>
<evidence type="ECO:0000313" key="5">
    <source>
        <dbReference type="Proteomes" id="UP000694546"/>
    </source>
</evidence>
<dbReference type="InterPro" id="IPR001604">
    <property type="entry name" value="Endo_G_ENPP1-like_dom"/>
</dbReference>
<protein>
    <submittedName>
        <fullName evidence="4">Uncharacterized protein</fullName>
    </submittedName>
</protein>
<dbReference type="Gene3D" id="3.40.570.10">
    <property type="entry name" value="Extracellular Endonuclease, subunit A"/>
    <property type="match status" value="1"/>
</dbReference>
<organism evidence="4 5">
    <name type="scientific">Gadus morhua</name>
    <name type="common">Atlantic cod</name>
    <dbReference type="NCBI Taxonomy" id="8049"/>
    <lineage>
        <taxon>Eukaryota</taxon>
        <taxon>Metazoa</taxon>
        <taxon>Chordata</taxon>
        <taxon>Craniata</taxon>
        <taxon>Vertebrata</taxon>
        <taxon>Euteleostomi</taxon>
        <taxon>Actinopterygii</taxon>
        <taxon>Neopterygii</taxon>
        <taxon>Teleostei</taxon>
        <taxon>Neoteleostei</taxon>
        <taxon>Acanthomorphata</taxon>
        <taxon>Zeiogadaria</taxon>
        <taxon>Gadariae</taxon>
        <taxon>Gadiformes</taxon>
        <taxon>Gadoidei</taxon>
        <taxon>Gadidae</taxon>
        <taxon>Gadus</taxon>
    </lineage>
</organism>
<dbReference type="PANTHER" id="PTHR21472:SF15">
    <property type="entry name" value="ENDONUCLEASE DOMAIN-CONTAINING 1 PROTEIN-RELATED"/>
    <property type="match status" value="1"/>
</dbReference>
<evidence type="ECO:0000256" key="1">
    <source>
        <dbReference type="SAM" id="SignalP"/>
    </source>
</evidence>
<reference evidence="4" key="1">
    <citation type="submission" date="2025-08" db="UniProtKB">
        <authorList>
            <consortium name="Ensembl"/>
        </authorList>
    </citation>
    <scope>IDENTIFICATION</scope>
</reference>
<dbReference type="GO" id="GO:0046872">
    <property type="term" value="F:metal ion binding"/>
    <property type="evidence" value="ECO:0007669"/>
    <property type="project" value="InterPro"/>
</dbReference>
<feature type="signal peptide" evidence="1">
    <location>
        <begin position="1"/>
        <end position="26"/>
    </location>
</feature>
<keyword evidence="1" id="KW-0732">Signal</keyword>
<sequence>MTSSVTGGCPLALVILILVSMDPTATVGPWEEFFLEGIPPEIPEVLGKGNILDQNRYKPLMQTYKTETRFMILYDTMNKIPVFSAYIYTGHIEGRSNDDINQATKKDWPKGISFDKGHLYPCFHADSKDDQKSTFKLTNCVPQVPSFNRGRWCQMEKYVKGLMDKYCSNQNDRIEAFVIAGAFPSDKYTESGVNIPKTLWAAFCCYSKERGRWVASAHWGANEEVPKDDREKMKPITLAELKTDLNFEPFPNKNCRASSKMRTLRSTIC</sequence>
<feature type="domain" description="ENPP1-3/EXOG-like endonuclease/phosphodiesterase" evidence="2">
    <location>
        <begin position="67"/>
        <end position="256"/>
    </location>
</feature>
<dbReference type="OMA" id="NCERAEY"/>
<dbReference type="GeneTree" id="ENSGT01030000234592"/>
<reference evidence="4" key="2">
    <citation type="submission" date="2025-09" db="UniProtKB">
        <authorList>
            <consortium name="Ensembl"/>
        </authorList>
    </citation>
    <scope>IDENTIFICATION</scope>
</reference>
<evidence type="ECO:0000313" key="4">
    <source>
        <dbReference type="Ensembl" id="ENSGMOP00000038009.1"/>
    </source>
</evidence>
<accession>A0A8C5AXF9</accession>
<dbReference type="SUPFAM" id="SSF54060">
    <property type="entry name" value="His-Me finger endonucleases"/>
    <property type="match status" value="1"/>
</dbReference>
<dbReference type="InterPro" id="IPR044925">
    <property type="entry name" value="His-Me_finger_sf"/>
</dbReference>
<feature type="chain" id="PRO_5034640195" evidence="1">
    <location>
        <begin position="27"/>
        <end position="269"/>
    </location>
</feature>
<dbReference type="GO" id="GO:0016787">
    <property type="term" value="F:hydrolase activity"/>
    <property type="evidence" value="ECO:0007669"/>
    <property type="project" value="InterPro"/>
</dbReference>
<dbReference type="InterPro" id="IPR044929">
    <property type="entry name" value="DNA/RNA_non-sp_Endonuclease_sf"/>
</dbReference>
<evidence type="ECO:0000259" key="3">
    <source>
        <dbReference type="SMART" id="SM00892"/>
    </source>
</evidence>
<keyword evidence="5" id="KW-1185">Reference proteome</keyword>
<dbReference type="InterPro" id="IPR020821">
    <property type="entry name" value="ENPP1-3/EXOG-like_nuc-like"/>
</dbReference>
<evidence type="ECO:0000259" key="2">
    <source>
        <dbReference type="SMART" id="SM00477"/>
    </source>
</evidence>